<evidence type="ECO:0000256" key="9">
    <source>
        <dbReference type="ARBA" id="ARBA00023242"/>
    </source>
</evidence>
<dbReference type="GO" id="GO:0008270">
    <property type="term" value="F:zinc ion binding"/>
    <property type="evidence" value="ECO:0007669"/>
    <property type="project" value="UniProtKB-KW"/>
</dbReference>
<dbReference type="SUPFAM" id="SSF57716">
    <property type="entry name" value="Glucocorticoid receptor-like (DNA-binding domain)"/>
    <property type="match status" value="1"/>
</dbReference>
<dbReference type="GO" id="GO:0003700">
    <property type="term" value="F:DNA-binding transcription factor activity"/>
    <property type="evidence" value="ECO:0007669"/>
    <property type="project" value="InterPro"/>
</dbReference>
<dbReference type="FunCoup" id="A0A6J2XTG8">
    <property type="interactions" value="2"/>
</dbReference>
<dbReference type="GeneID" id="115881480"/>
<evidence type="ECO:0000256" key="8">
    <source>
        <dbReference type="ARBA" id="ARBA00023170"/>
    </source>
</evidence>
<evidence type="ECO:0000256" key="5">
    <source>
        <dbReference type="ARBA" id="ARBA00023015"/>
    </source>
</evidence>
<gene>
    <name evidence="12" type="primary">LOC115881480</name>
</gene>
<evidence type="ECO:0000256" key="2">
    <source>
        <dbReference type="ARBA" id="ARBA00022723"/>
    </source>
</evidence>
<evidence type="ECO:0000256" key="6">
    <source>
        <dbReference type="ARBA" id="ARBA00023125"/>
    </source>
</evidence>
<evidence type="ECO:0000256" key="4">
    <source>
        <dbReference type="ARBA" id="ARBA00022833"/>
    </source>
</evidence>
<dbReference type="SMART" id="SM00399">
    <property type="entry name" value="ZnF_C4"/>
    <property type="match status" value="1"/>
</dbReference>
<keyword evidence="3" id="KW-0863">Zinc-finger</keyword>
<dbReference type="InterPro" id="IPR013088">
    <property type="entry name" value="Znf_NHR/GATA"/>
</dbReference>
<keyword evidence="11" id="KW-1185">Reference proteome</keyword>
<evidence type="ECO:0000313" key="11">
    <source>
        <dbReference type="Proteomes" id="UP000504635"/>
    </source>
</evidence>
<dbReference type="SUPFAM" id="SSF48508">
    <property type="entry name" value="Nuclear receptor ligand-binding domain"/>
    <property type="match status" value="1"/>
</dbReference>
<dbReference type="Gene3D" id="1.10.565.10">
    <property type="entry name" value="Retinoid X Receptor"/>
    <property type="match status" value="1"/>
</dbReference>
<evidence type="ECO:0000256" key="7">
    <source>
        <dbReference type="ARBA" id="ARBA00023163"/>
    </source>
</evidence>
<dbReference type="Pfam" id="PF00105">
    <property type="entry name" value="zf-C4"/>
    <property type="match status" value="1"/>
</dbReference>
<dbReference type="PROSITE" id="PS51030">
    <property type="entry name" value="NUCLEAR_REC_DBD_2"/>
    <property type="match status" value="1"/>
</dbReference>
<dbReference type="CDD" id="cd06957">
    <property type="entry name" value="NR_DBD_PNR_like_2"/>
    <property type="match status" value="1"/>
</dbReference>
<dbReference type="GO" id="GO:0043565">
    <property type="term" value="F:sequence-specific DNA binding"/>
    <property type="evidence" value="ECO:0007669"/>
    <property type="project" value="InterPro"/>
</dbReference>
<dbReference type="OrthoDB" id="5771769at2759"/>
<dbReference type="AlphaFoldDB" id="A0A6J2XTG8"/>
<feature type="domain" description="Nuclear receptor" evidence="10">
    <location>
        <begin position="12"/>
        <end position="88"/>
    </location>
</feature>
<dbReference type="Gene3D" id="3.30.50.10">
    <property type="entry name" value="Erythroid Transcription Factor GATA-1, subunit A"/>
    <property type="match status" value="1"/>
</dbReference>
<dbReference type="CTD" id="40783"/>
<dbReference type="InterPro" id="IPR050274">
    <property type="entry name" value="Nuclear_hormone_rcpt_NR2"/>
</dbReference>
<dbReference type="PRINTS" id="PR00047">
    <property type="entry name" value="STROIDFINGER"/>
</dbReference>
<dbReference type="Proteomes" id="UP000504635">
    <property type="component" value="Unplaced"/>
</dbReference>
<dbReference type="InterPro" id="IPR001628">
    <property type="entry name" value="Znf_hrmn_rcpt"/>
</dbReference>
<protein>
    <submittedName>
        <fullName evidence="12">Nuclear hormone receptor family member nhr-111 isoform X1</fullName>
    </submittedName>
</protein>
<keyword evidence="8 12" id="KW-0675">Receptor</keyword>
<evidence type="ECO:0000256" key="3">
    <source>
        <dbReference type="ARBA" id="ARBA00022771"/>
    </source>
</evidence>
<dbReference type="PANTHER" id="PTHR24083">
    <property type="entry name" value="NUCLEAR HORMONE RECEPTOR"/>
    <property type="match status" value="1"/>
</dbReference>
<keyword evidence="2" id="KW-0479">Metal-binding</keyword>
<keyword evidence="9" id="KW-0539">Nucleus</keyword>
<dbReference type="FunFam" id="3.30.50.10:FF:000066">
    <property type="entry name" value="Hormone receptor 83"/>
    <property type="match status" value="1"/>
</dbReference>
<dbReference type="InterPro" id="IPR035500">
    <property type="entry name" value="NHR-like_dom_sf"/>
</dbReference>
<evidence type="ECO:0000313" key="12">
    <source>
        <dbReference type="RefSeq" id="XP_030754832.1"/>
    </source>
</evidence>
<dbReference type="PROSITE" id="PS00031">
    <property type="entry name" value="NUCLEAR_REC_DBD_1"/>
    <property type="match status" value="1"/>
</dbReference>
<dbReference type="InParanoid" id="A0A6J2XTG8"/>
<name>A0A6J2XTG8_SITOR</name>
<comment type="subcellular location">
    <subcellularLocation>
        <location evidence="1">Nucleus</location>
    </subcellularLocation>
</comment>
<accession>A0A6J2XTG8</accession>
<keyword evidence="4" id="KW-0862">Zinc</keyword>
<keyword evidence="5" id="KW-0805">Transcription regulation</keyword>
<dbReference type="GO" id="GO:0005634">
    <property type="term" value="C:nucleus"/>
    <property type="evidence" value="ECO:0007669"/>
    <property type="project" value="UniProtKB-SubCell"/>
</dbReference>
<dbReference type="RefSeq" id="XP_030754832.1">
    <property type="nucleotide sequence ID" value="XM_030898972.1"/>
</dbReference>
<evidence type="ECO:0000259" key="10">
    <source>
        <dbReference type="PROSITE" id="PS51030"/>
    </source>
</evidence>
<proteinExistence type="predicted"/>
<keyword evidence="6" id="KW-0238">DNA-binding</keyword>
<evidence type="ECO:0000256" key="1">
    <source>
        <dbReference type="ARBA" id="ARBA00004123"/>
    </source>
</evidence>
<reference evidence="12" key="1">
    <citation type="submission" date="2025-08" db="UniProtKB">
        <authorList>
            <consortium name="RefSeq"/>
        </authorList>
    </citation>
    <scope>IDENTIFICATION</scope>
    <source>
        <tissue evidence="12">Gonads</tissue>
    </source>
</reference>
<keyword evidence="7" id="KW-0804">Transcription</keyword>
<sequence length="278" mass="32322">MENKTGRNLPAPVPCKVCGDKSYGKHYGVYCCDGCSCFFKRSIRKNVFYSCISGDGRCVVDKARRNWCPYCRLQRCFAVEMNVSAVQEERGPRKPKFFEEKIFSITNRNIFTSQHSQTSEKIAHIFLMTIKHLRKNSGFGLLSYNSQNKILGQTWSSIFVLRLAQCKEMHENIFSFLKYPITYVRSMKLEVLEQDLLENILLCRAELLEDSKQAFLAEYLQEMAMEALFLRNTENKKRFLKIISCLNILYRCDPNEVYLKLFKPIIGNVTMESIIATI</sequence>
<organism evidence="11 12">
    <name type="scientific">Sitophilus oryzae</name>
    <name type="common">Rice weevil</name>
    <name type="synonym">Curculio oryzae</name>
    <dbReference type="NCBI Taxonomy" id="7048"/>
    <lineage>
        <taxon>Eukaryota</taxon>
        <taxon>Metazoa</taxon>
        <taxon>Ecdysozoa</taxon>
        <taxon>Arthropoda</taxon>
        <taxon>Hexapoda</taxon>
        <taxon>Insecta</taxon>
        <taxon>Pterygota</taxon>
        <taxon>Neoptera</taxon>
        <taxon>Endopterygota</taxon>
        <taxon>Coleoptera</taxon>
        <taxon>Polyphaga</taxon>
        <taxon>Cucujiformia</taxon>
        <taxon>Curculionidae</taxon>
        <taxon>Dryophthorinae</taxon>
        <taxon>Sitophilus</taxon>
    </lineage>
</organism>
<dbReference type="KEGG" id="soy:115881480"/>